<organism evidence="1">
    <name type="scientific">Mus musculus</name>
    <name type="common">Mouse</name>
    <dbReference type="NCBI Taxonomy" id="10090"/>
    <lineage>
        <taxon>Eukaryota</taxon>
        <taxon>Metazoa</taxon>
        <taxon>Chordata</taxon>
        <taxon>Craniata</taxon>
        <taxon>Vertebrata</taxon>
        <taxon>Euteleostomi</taxon>
        <taxon>Mammalia</taxon>
        <taxon>Eutheria</taxon>
        <taxon>Euarchontoglires</taxon>
        <taxon>Glires</taxon>
        <taxon>Rodentia</taxon>
        <taxon>Myomorpha</taxon>
        <taxon>Muroidea</taxon>
        <taxon>Muridae</taxon>
        <taxon>Murinae</taxon>
        <taxon>Mus</taxon>
        <taxon>Mus</taxon>
    </lineage>
</organism>
<protein>
    <submittedName>
        <fullName evidence="1">Uncharacterized protein</fullName>
    </submittedName>
</protein>
<dbReference type="AGR" id="MGI:1913514"/>
<reference evidence="1" key="8">
    <citation type="journal article" date="2005" name="Science">
        <title>Antisense Transcription in the Mammalian Transcriptome.</title>
        <authorList>
            <consortium name="RIKEN Genome Exploration Research Group and Genome Science Group (Genome Network Project Core Group) and the FANTOM Consortium"/>
        </authorList>
    </citation>
    <scope>NUCLEOTIDE SEQUENCE</scope>
    <source>
        <strain evidence="1">C57BL/6J</strain>
        <tissue evidence="1">Tongue</tissue>
    </source>
</reference>
<sequence>LWDGGRTAELAQDFSFRPPAGLLGRNVPSSSWSMFGRCRRSWPDCTSAWMCVGRKRTRKKRRMGSQKACLRSRRRQWLTATWTSCLAIWKILAIPYRSYTWQRMLSLRTSQLRRCRLNSSATLLFKL</sequence>
<dbReference type="EMBL" id="AK009176">
    <property type="protein sequence ID" value="BAC25244.1"/>
    <property type="molecule type" value="mRNA"/>
</dbReference>
<reference evidence="1" key="5">
    <citation type="journal article" date="2001" name="Nature">
        <title>Functional annotation of a full-length mouse cDNA collection.</title>
        <authorList>
            <consortium name="The RIKEN Genome Exploration Research Group Phase II Team and the FANTOM Consortium"/>
        </authorList>
    </citation>
    <scope>NUCLEOTIDE SEQUENCE</scope>
    <source>
        <strain evidence="1">C57BL/6J</strain>
        <tissue evidence="1">Tongue</tissue>
    </source>
</reference>
<gene>
    <name evidence="2" type="primary">Ccdc28b</name>
</gene>
<proteinExistence type="evidence at transcript level"/>
<reference evidence="1" key="1">
    <citation type="journal article" date="1999" name="Methods Enzymol.">
        <title>High-efficiency full-length cDNA cloning.</title>
        <authorList>
            <person name="Carninci P."/>
            <person name="Hayashizaki Y."/>
        </authorList>
    </citation>
    <scope>NUCLEOTIDE SEQUENCE</scope>
    <source>
        <strain evidence="1">C57BL/6J</strain>
        <tissue evidence="1">Tongue</tissue>
    </source>
</reference>
<reference evidence="1" key="3">
    <citation type="journal article" date="2000" name="Genome Res.">
        <title>RIKEN integrated sequence analysis (RISA) system--384-format sequencing pipeline with 384 multicapillary sequencer.</title>
        <authorList>
            <person name="Shibata K."/>
            <person name="Itoh M."/>
            <person name="Aizawa K."/>
            <person name="Nagaoka S."/>
            <person name="Sasaki N."/>
            <person name="Carninci P."/>
            <person name="Konno H."/>
            <person name="Akiyama J."/>
            <person name="Nishi K."/>
            <person name="Kitsunai T."/>
            <person name="Tashiro H."/>
            <person name="Itoh M."/>
            <person name="Sumi N."/>
            <person name="Ishii Y."/>
            <person name="Nakamura S."/>
            <person name="Hazama M."/>
            <person name="Nishine T."/>
            <person name="Harada A."/>
            <person name="Yamamoto R."/>
            <person name="Matsumoto H."/>
            <person name="Sakaguchi S."/>
            <person name="Ikegami T."/>
            <person name="Kashiwagi K."/>
            <person name="Fujiwake S."/>
            <person name="Inoue K."/>
            <person name="Togawa Y."/>
            <person name="Izawa M."/>
            <person name="Ohara E."/>
            <person name="Watahiki M."/>
            <person name="Yoneda Y."/>
            <person name="Ishikawa T."/>
            <person name="Ozawa K."/>
            <person name="Tanaka T."/>
            <person name="Matsuura S."/>
            <person name="Kawai J."/>
            <person name="Okazaki Y."/>
            <person name="Muramatsu M."/>
            <person name="Inoue Y."/>
            <person name="Kira A."/>
            <person name="Hayashizaki Y."/>
        </authorList>
    </citation>
    <scope>NUCLEOTIDE SEQUENCE</scope>
    <source>
        <strain evidence="1">C57BL/6J</strain>
        <tissue evidence="1">Tongue</tissue>
    </source>
</reference>
<reference evidence="1" key="6">
    <citation type="journal article" date="2002" name="Nature">
        <title>Analysis of the mouse transcriptome based on functional annotation of 60,770 full-length cDNAs.</title>
        <authorList>
            <consortium name="The FANTOM Consortium and the RIKEN Genome Exploration Research Group Phase I and II Team"/>
        </authorList>
    </citation>
    <scope>NUCLEOTIDE SEQUENCE</scope>
    <source>
        <strain evidence="1">C57BL/6J</strain>
        <tissue evidence="1">Tongue</tissue>
    </source>
</reference>
<reference evidence="1" key="7">
    <citation type="journal article" date="2005" name="Science">
        <title>The Transcriptional Landscape of the Mammalian Genome.</title>
        <authorList>
            <consortium name="The FANTOM Consortium"/>
            <consortium name="Riken Genome Exploration Research Group and Genome Science Group (Genome Network Project Core Group)"/>
        </authorList>
    </citation>
    <scope>NUCLEOTIDE SEQUENCE</scope>
    <source>
        <strain evidence="1">C57BL/6J</strain>
        <tissue evidence="1">Tongue</tissue>
    </source>
</reference>
<reference evidence="1" key="4">
    <citation type="submission" date="2000-07" db="EMBL/GenBank/DDBJ databases">
        <authorList>
            <person name="Adachi J."/>
            <person name="Aizawa K."/>
            <person name="Akahira S."/>
            <person name="Akimura T."/>
            <person name="Arai A."/>
            <person name="Aono H."/>
            <person name="Arakawa T."/>
            <person name="Bono H."/>
            <person name="Carninci P."/>
            <person name="Fukuda S."/>
            <person name="Fukunishi Y."/>
            <person name="Furuno M."/>
            <person name="Hanagaki T."/>
            <person name="Hara A."/>
            <person name="Hayatsu N."/>
            <person name="Hiramoto K."/>
            <person name="Hiraoka T."/>
            <person name="Hori F."/>
            <person name="Imotani K."/>
            <person name="Ishii Y."/>
            <person name="Itoh M."/>
            <person name="Izawa M."/>
            <person name="Kasukawa T."/>
            <person name="Kato H."/>
            <person name="Kawai J."/>
            <person name="Kojima Y."/>
            <person name="Konno H."/>
            <person name="Kouda M."/>
            <person name="Koya S."/>
            <person name="Kurihara C."/>
            <person name="Matsuyama T."/>
            <person name="Miyazaki A."/>
            <person name="Nishi K."/>
            <person name="Nomura K."/>
            <person name="Numazaki R."/>
            <person name="Ohno M."/>
            <person name="Okazaki Y."/>
            <person name="Okido T."/>
            <person name="Owa C."/>
            <person name="Saito H."/>
            <person name="Saito R."/>
            <person name="Sakai C."/>
            <person name="Sakai K."/>
            <person name="Sano H."/>
            <person name="Sasaki D."/>
            <person name="Shibata K."/>
            <person name="Shibata Y."/>
            <person name="Shinagawa A."/>
            <person name="Shiraki T."/>
            <person name="Sogabe Y."/>
            <person name="Suzuki H."/>
            <person name="Tagami M."/>
            <person name="Tagawa A."/>
            <person name="Takahashi F."/>
            <person name="Tanaka T."/>
            <person name="Tejima Y."/>
            <person name="Toya T."/>
            <person name="Yamamura T."/>
            <person name="Yasunishi A."/>
            <person name="Yoshida K."/>
            <person name="Yoshino M."/>
            <person name="Muramatsu M."/>
            <person name="Hayashizaki Y."/>
        </authorList>
    </citation>
    <scope>NUCLEOTIDE SEQUENCE</scope>
    <source>
        <strain evidence="1">C57BL/6J</strain>
        <tissue evidence="1">Tongue</tissue>
    </source>
</reference>
<reference evidence="1" key="2">
    <citation type="journal article" date="2000" name="Genome Res.">
        <title>Normalization and subtraction of cap-trapper-selected cDNAs to prepare full-length cDNA libraries for rapid discovery of new genes.</title>
        <authorList>
            <person name="Carninci P."/>
            <person name="Shibata Y."/>
            <person name="Hayatsu N."/>
            <person name="Sugahara Y."/>
            <person name="Shibata K."/>
            <person name="Itoh M."/>
            <person name="Konno H."/>
            <person name="Okazaki Y."/>
            <person name="Muramatsu M."/>
            <person name="Hayashizaki Y."/>
        </authorList>
    </citation>
    <scope>NUCLEOTIDE SEQUENCE</scope>
    <source>
        <strain evidence="1">C57BL/6J</strain>
        <tissue evidence="1">Tongue</tissue>
    </source>
</reference>
<accession>Q8CEZ5</accession>
<dbReference type="MGI" id="MGI:1913514">
    <property type="gene designation" value="Ccdc28b"/>
</dbReference>
<feature type="non-terminal residue" evidence="1">
    <location>
        <position position="1"/>
    </location>
</feature>
<name>Q8CEZ5_MOUSE</name>
<evidence type="ECO:0000313" key="1">
    <source>
        <dbReference type="EMBL" id="BAC25244.1"/>
    </source>
</evidence>
<evidence type="ECO:0000313" key="2">
    <source>
        <dbReference type="MGI" id="MGI:1913514"/>
    </source>
</evidence>
<dbReference type="AlphaFoldDB" id="Q8CEZ5"/>